<evidence type="ECO:0008006" key="4">
    <source>
        <dbReference type="Google" id="ProtNLM"/>
    </source>
</evidence>
<organism evidence="2 3">
    <name type="scientific">Aspergillus granulosus</name>
    <dbReference type="NCBI Taxonomy" id="176169"/>
    <lineage>
        <taxon>Eukaryota</taxon>
        <taxon>Fungi</taxon>
        <taxon>Dikarya</taxon>
        <taxon>Ascomycota</taxon>
        <taxon>Pezizomycotina</taxon>
        <taxon>Eurotiomycetes</taxon>
        <taxon>Eurotiomycetidae</taxon>
        <taxon>Eurotiales</taxon>
        <taxon>Aspergillaceae</taxon>
        <taxon>Aspergillus</taxon>
        <taxon>Aspergillus subgen. Nidulantes</taxon>
    </lineage>
</organism>
<evidence type="ECO:0000313" key="2">
    <source>
        <dbReference type="EMBL" id="KAL2822960.1"/>
    </source>
</evidence>
<proteinExistence type="predicted"/>
<comment type="caution">
    <text evidence="2">The sequence shown here is derived from an EMBL/GenBank/DDBJ whole genome shotgun (WGS) entry which is preliminary data.</text>
</comment>
<accession>A0ABR4I5I7</accession>
<gene>
    <name evidence="2" type="ORF">BJX63DRAFT_2538</name>
</gene>
<dbReference type="EMBL" id="JBFXLT010000001">
    <property type="protein sequence ID" value="KAL2822960.1"/>
    <property type="molecule type" value="Genomic_DNA"/>
</dbReference>
<evidence type="ECO:0000256" key="1">
    <source>
        <dbReference type="SAM" id="MobiDB-lite"/>
    </source>
</evidence>
<sequence>MSSSELKEFLFFEDADTLAFIDPLSNRPTWSLNPSSAQAIGHRVHSQKLLETGSPFFQKLFEPRAQERNIRRRGGLPEGIKYMIDLTPPSTEEDAVLHLTQLSCPLGIRNWANLSGRWDLPSTCVAGNDRFSGEDHQGPLPDYSPSRHHAGIIHILQVLEDINPQLDTPCKLWTFFALAKLYEIATMPQISVRVAAWVYESTNARLIELHPEITYQLAKGIQCNHLLADSFSLLVGEEALLLLRSAGAPGPKRQQNTVHGRQQELLDDDDVQRVQYAGESFLGYILQRFADLAGSEMPWLNDSISYQTVVRFKPRNPEEAIVVSDLISCLKDFVRATIWGVLSQSRTAWLTKKPRHDNAGVYPIIDHSDVYFSSSFVERLTTRTFWQQLIDTSLAEGDAQMVGISNRGYSLAHLCEYIGGPLRDQGEAIVRTVTPSELNRKADRFNEILNPLEFGDPVGSIQDSFPDRDLEKFFGGTEPYFSVRAFIGEAHYYIQAYARRMVNSNRPEMGYELTDTLTCLTDKETRYLPLWAGGCDDGTGGVYSDQPMLAESEGFSAPGPSIHTGSSTISSYAPSTFSFIESTVHGASHRATEGLASEVMSIDSRALSDAGDSIAAGASSVRVANDTNDLDFTLDSLADDVDDYSFDTDSDDTVIIDFHDESSDSNMGPHPQDSSPPIQKGPGDNSELRASEWVASENNGGPERLPIRRKNL</sequence>
<reference evidence="2 3" key="1">
    <citation type="submission" date="2024-07" db="EMBL/GenBank/DDBJ databases">
        <title>Section-level genome sequencing and comparative genomics of Aspergillus sections Usti and Cavernicolus.</title>
        <authorList>
            <consortium name="Lawrence Berkeley National Laboratory"/>
            <person name="Nybo J.L."/>
            <person name="Vesth T.C."/>
            <person name="Theobald S."/>
            <person name="Frisvad J.C."/>
            <person name="Larsen T.O."/>
            <person name="Kjaerboelling I."/>
            <person name="Rothschild-Mancinelli K."/>
            <person name="Lyhne E.K."/>
            <person name="Kogle M.E."/>
            <person name="Barry K."/>
            <person name="Clum A."/>
            <person name="Na H."/>
            <person name="Ledsgaard L."/>
            <person name="Lin J."/>
            <person name="Lipzen A."/>
            <person name="Kuo A."/>
            <person name="Riley R."/>
            <person name="Mondo S."/>
            <person name="Labutti K."/>
            <person name="Haridas S."/>
            <person name="Pangalinan J."/>
            <person name="Salamov A.A."/>
            <person name="Simmons B.A."/>
            <person name="Magnuson J.K."/>
            <person name="Chen J."/>
            <person name="Drula E."/>
            <person name="Henrissat B."/>
            <person name="Wiebenga A."/>
            <person name="Lubbers R.J."/>
            <person name="Gomes A.C."/>
            <person name="Makela M.R."/>
            <person name="Stajich J."/>
            <person name="Grigoriev I.V."/>
            <person name="Mortensen U.H."/>
            <person name="De Vries R.P."/>
            <person name="Baker S.E."/>
            <person name="Andersen M.R."/>
        </authorList>
    </citation>
    <scope>NUCLEOTIDE SEQUENCE [LARGE SCALE GENOMIC DNA]</scope>
    <source>
        <strain evidence="2 3">CBS 588.65</strain>
    </source>
</reference>
<feature type="region of interest" description="Disordered" evidence="1">
    <location>
        <begin position="659"/>
        <end position="712"/>
    </location>
</feature>
<name>A0ABR4I5I7_9EURO</name>
<evidence type="ECO:0000313" key="3">
    <source>
        <dbReference type="Proteomes" id="UP001610334"/>
    </source>
</evidence>
<keyword evidence="3" id="KW-1185">Reference proteome</keyword>
<dbReference type="Proteomes" id="UP001610334">
    <property type="component" value="Unassembled WGS sequence"/>
</dbReference>
<protein>
    <recommendedName>
        <fullName evidence="4">BTB domain-containing protein</fullName>
    </recommendedName>
</protein>